<evidence type="ECO:0000313" key="3">
    <source>
        <dbReference type="EMBL" id="SDF33126.1"/>
    </source>
</evidence>
<reference evidence="3 4" key="1">
    <citation type="submission" date="2016-10" db="EMBL/GenBank/DDBJ databases">
        <authorList>
            <person name="de Groot N.N."/>
        </authorList>
    </citation>
    <scope>NUCLEOTIDE SEQUENCE [LARGE SCALE GENOMIC DNA]</scope>
    <source>
        <strain evidence="3 4">R5</strain>
    </source>
</reference>
<dbReference type="AlphaFoldDB" id="A0A1G7K7K1"/>
<protein>
    <recommendedName>
        <fullName evidence="5">Secreted protein</fullName>
    </recommendedName>
</protein>
<evidence type="ECO:0000256" key="1">
    <source>
        <dbReference type="SAM" id="MobiDB-lite"/>
    </source>
</evidence>
<sequence>MRIILMTTICWALSCGFALAQADPKEDMNTTTGRSAPEEKGQLQPQGWTGPLDTKSGGAPPESPQGQSPPGMQGAPDGSTKTVVEPRK</sequence>
<organism evidence="3 4">
    <name type="scientific">Bradyrhizobium brasilense</name>
    <dbReference type="NCBI Taxonomy" id="1419277"/>
    <lineage>
        <taxon>Bacteria</taxon>
        <taxon>Pseudomonadati</taxon>
        <taxon>Pseudomonadota</taxon>
        <taxon>Alphaproteobacteria</taxon>
        <taxon>Hyphomicrobiales</taxon>
        <taxon>Nitrobacteraceae</taxon>
        <taxon>Bradyrhizobium</taxon>
    </lineage>
</organism>
<accession>A0A1G7K7K1</accession>
<gene>
    <name evidence="3" type="ORF">SAMN05216337_105164</name>
</gene>
<dbReference type="Proteomes" id="UP000199245">
    <property type="component" value="Unassembled WGS sequence"/>
</dbReference>
<evidence type="ECO:0008006" key="5">
    <source>
        <dbReference type="Google" id="ProtNLM"/>
    </source>
</evidence>
<feature type="compositionally biased region" description="Low complexity" evidence="1">
    <location>
        <begin position="56"/>
        <end position="76"/>
    </location>
</feature>
<proteinExistence type="predicted"/>
<feature type="signal peptide" evidence="2">
    <location>
        <begin position="1"/>
        <end position="20"/>
    </location>
</feature>
<evidence type="ECO:0000313" key="4">
    <source>
        <dbReference type="Proteomes" id="UP000199245"/>
    </source>
</evidence>
<name>A0A1G7K7K1_9BRAD</name>
<dbReference type="EMBL" id="FMZW01000051">
    <property type="protein sequence ID" value="SDF33126.1"/>
    <property type="molecule type" value="Genomic_DNA"/>
</dbReference>
<feature type="region of interest" description="Disordered" evidence="1">
    <location>
        <begin position="22"/>
        <end position="88"/>
    </location>
</feature>
<dbReference type="RefSeq" id="WP_143029768.1">
    <property type="nucleotide sequence ID" value="NZ_FMZW01000051.1"/>
</dbReference>
<feature type="chain" id="PRO_5011614721" description="Secreted protein" evidence="2">
    <location>
        <begin position="21"/>
        <end position="88"/>
    </location>
</feature>
<dbReference type="PROSITE" id="PS51257">
    <property type="entry name" value="PROKAR_LIPOPROTEIN"/>
    <property type="match status" value="1"/>
</dbReference>
<evidence type="ECO:0000256" key="2">
    <source>
        <dbReference type="SAM" id="SignalP"/>
    </source>
</evidence>
<keyword evidence="2" id="KW-0732">Signal</keyword>